<feature type="region of interest" description="Disordered" evidence="1">
    <location>
        <begin position="1"/>
        <end position="20"/>
    </location>
</feature>
<evidence type="ECO:0000256" key="1">
    <source>
        <dbReference type="SAM" id="MobiDB-lite"/>
    </source>
</evidence>
<sequence>MLKAQFRRDKEKANSRRSNYENEDSRRLPFYSAIHYKRASLFLSLVVGLPAGNQGDDVQNDEAEFEQVEAWMKLRYTTLERPETSVKPVFDPNDICIKDWWKELEKAQKLLAKLSKDGRKSAHANEVAVITTDSFMNYFNNVKGSPTGKLWMLILEKGLAKNYAPLAVNWCHFLKTVTAYWEARLEKLLSDESYTELLLQLLPRMKLRKSYYDHLLAVFAEVMDAKDEQHVQAAMQVWHKLRENFDVSDSLVPLSIETEQSPRVEAVPNRAEHDRFSSEPSLDGSSDSTPSTSTSGHLGTSHGPSSSTSRPPRRSGGRRSGRDSRRLSK</sequence>
<dbReference type="AlphaFoldDB" id="A0A507CC80"/>
<dbReference type="EMBL" id="QEAM01000589">
    <property type="protein sequence ID" value="TPX38657.1"/>
    <property type="molecule type" value="Genomic_DNA"/>
</dbReference>
<evidence type="ECO:0000313" key="2">
    <source>
        <dbReference type="EMBL" id="TPX38657.1"/>
    </source>
</evidence>
<evidence type="ECO:0000313" key="3">
    <source>
        <dbReference type="Proteomes" id="UP000320475"/>
    </source>
</evidence>
<proteinExistence type="predicted"/>
<dbReference type="Proteomes" id="UP000320475">
    <property type="component" value="Unassembled WGS sequence"/>
</dbReference>
<feature type="compositionally biased region" description="Basic and acidic residues" evidence="1">
    <location>
        <begin position="320"/>
        <end position="329"/>
    </location>
</feature>
<comment type="caution">
    <text evidence="2">The sequence shown here is derived from an EMBL/GenBank/DDBJ whole genome shotgun (WGS) entry which is preliminary data.</text>
</comment>
<feature type="compositionally biased region" description="Low complexity" evidence="1">
    <location>
        <begin position="278"/>
        <end position="310"/>
    </location>
</feature>
<protein>
    <submittedName>
        <fullName evidence="2">Uncharacterized protein</fullName>
    </submittedName>
</protein>
<name>A0A507CC80_9FUNG</name>
<feature type="region of interest" description="Disordered" evidence="1">
    <location>
        <begin position="259"/>
        <end position="329"/>
    </location>
</feature>
<organism evidence="2 3">
    <name type="scientific">Synchytrium endobioticum</name>
    <dbReference type="NCBI Taxonomy" id="286115"/>
    <lineage>
        <taxon>Eukaryota</taxon>
        <taxon>Fungi</taxon>
        <taxon>Fungi incertae sedis</taxon>
        <taxon>Chytridiomycota</taxon>
        <taxon>Chytridiomycota incertae sedis</taxon>
        <taxon>Chytridiomycetes</taxon>
        <taxon>Synchytriales</taxon>
        <taxon>Synchytriaceae</taxon>
        <taxon>Synchytrium</taxon>
    </lineage>
</organism>
<gene>
    <name evidence="2" type="ORF">SeLEV6574_g07702</name>
</gene>
<dbReference type="VEuPathDB" id="FungiDB:SeMB42_g07431"/>
<accession>A0A507CC80</accession>
<reference evidence="2 3" key="1">
    <citation type="journal article" date="2019" name="Sci. Rep.">
        <title>Comparative genomics of chytrid fungi reveal insights into the obligate biotrophic and pathogenic lifestyle of Synchytrium endobioticum.</title>
        <authorList>
            <person name="van de Vossenberg B.T.L.H."/>
            <person name="Warris S."/>
            <person name="Nguyen H.D.T."/>
            <person name="van Gent-Pelzer M.P.E."/>
            <person name="Joly D.L."/>
            <person name="van de Geest H.C."/>
            <person name="Bonants P.J.M."/>
            <person name="Smith D.S."/>
            <person name="Levesque C.A."/>
            <person name="van der Lee T.A.J."/>
        </authorList>
    </citation>
    <scope>NUCLEOTIDE SEQUENCE [LARGE SCALE GENOMIC DNA]</scope>
    <source>
        <strain evidence="2 3">LEV6574</strain>
    </source>
</reference>